<protein>
    <submittedName>
        <fullName evidence="2">Uncharacterized protein</fullName>
    </submittedName>
</protein>
<dbReference type="Proteomes" id="UP000266673">
    <property type="component" value="Unassembled WGS sequence"/>
</dbReference>
<organism evidence="2 3">
    <name type="scientific">Gigaspora rosea</name>
    <dbReference type="NCBI Taxonomy" id="44941"/>
    <lineage>
        <taxon>Eukaryota</taxon>
        <taxon>Fungi</taxon>
        <taxon>Fungi incertae sedis</taxon>
        <taxon>Mucoromycota</taxon>
        <taxon>Glomeromycotina</taxon>
        <taxon>Glomeromycetes</taxon>
        <taxon>Diversisporales</taxon>
        <taxon>Gigasporaceae</taxon>
        <taxon>Gigaspora</taxon>
    </lineage>
</organism>
<feature type="transmembrane region" description="Helical" evidence="1">
    <location>
        <begin position="39"/>
        <end position="58"/>
    </location>
</feature>
<proteinExistence type="predicted"/>
<evidence type="ECO:0000313" key="2">
    <source>
        <dbReference type="EMBL" id="RIB24109.1"/>
    </source>
</evidence>
<gene>
    <name evidence="2" type="ORF">C2G38_2169456</name>
</gene>
<comment type="caution">
    <text evidence="2">The sequence shown here is derived from an EMBL/GenBank/DDBJ whole genome shotgun (WGS) entry which is preliminary data.</text>
</comment>
<keyword evidence="1" id="KW-0812">Transmembrane</keyword>
<keyword evidence="1" id="KW-0472">Membrane</keyword>
<sequence length="94" mass="10874">MQNEKSTLCGPNENNSITNIANSIMEINIEEIRPAQGALCFYFGYLNYILVNSILLTLQKLPNFYSLGYYNLKDYNKIIKITFYNNLIILIIIL</sequence>
<evidence type="ECO:0000256" key="1">
    <source>
        <dbReference type="SAM" id="Phobius"/>
    </source>
</evidence>
<name>A0A397VSY1_9GLOM</name>
<evidence type="ECO:0000313" key="3">
    <source>
        <dbReference type="Proteomes" id="UP000266673"/>
    </source>
</evidence>
<dbReference type="AlphaFoldDB" id="A0A397VSY1"/>
<accession>A0A397VSY1</accession>
<keyword evidence="1" id="KW-1133">Transmembrane helix</keyword>
<dbReference type="EMBL" id="QKWP01000230">
    <property type="protein sequence ID" value="RIB24109.1"/>
    <property type="molecule type" value="Genomic_DNA"/>
</dbReference>
<reference evidence="2 3" key="1">
    <citation type="submission" date="2018-06" db="EMBL/GenBank/DDBJ databases">
        <title>Comparative genomics reveals the genomic features of Rhizophagus irregularis, R. cerebriforme, R. diaphanum and Gigaspora rosea, and their symbiotic lifestyle signature.</title>
        <authorList>
            <person name="Morin E."/>
            <person name="San Clemente H."/>
            <person name="Chen E.C.H."/>
            <person name="De La Providencia I."/>
            <person name="Hainaut M."/>
            <person name="Kuo A."/>
            <person name="Kohler A."/>
            <person name="Murat C."/>
            <person name="Tang N."/>
            <person name="Roy S."/>
            <person name="Loubradou J."/>
            <person name="Henrissat B."/>
            <person name="Grigoriev I.V."/>
            <person name="Corradi N."/>
            <person name="Roux C."/>
            <person name="Martin F.M."/>
        </authorList>
    </citation>
    <scope>NUCLEOTIDE SEQUENCE [LARGE SCALE GENOMIC DNA]</scope>
    <source>
        <strain evidence="2 3">DAOM 194757</strain>
    </source>
</reference>
<keyword evidence="3" id="KW-1185">Reference proteome</keyword>